<dbReference type="Proteomes" id="UP000750334">
    <property type="component" value="Unassembled WGS sequence"/>
</dbReference>
<name>A0A9P6VY97_MAUEX</name>
<sequence length="150" mass="16691">NIYDDSAAISSALYNGLNGFSKRELQGVLLNQTREFTQVLSDASGLNIAFITDESSVLIKTNFTGRPVHVVEPPSVAKTAKRNEQFNLENFSQGGFEGMSAHLTPGVSNLNDQYDFGQMDYEISCEDDLQTHRYQYIIWDNNHNTAMSSG</sequence>
<dbReference type="OrthoDB" id="4024728at2759"/>
<gene>
    <name evidence="1" type="ORF">C6P45_002113</name>
</gene>
<comment type="caution">
    <text evidence="1">The sequence shown here is derived from an EMBL/GenBank/DDBJ whole genome shotgun (WGS) entry which is preliminary data.</text>
</comment>
<accession>A0A9P6VY97</accession>
<proteinExistence type="predicted"/>
<organism evidence="1 2">
    <name type="scientific">Maudiozyma exigua</name>
    <name type="common">Yeast</name>
    <name type="synonym">Kazachstania exigua</name>
    <dbReference type="NCBI Taxonomy" id="34358"/>
    <lineage>
        <taxon>Eukaryota</taxon>
        <taxon>Fungi</taxon>
        <taxon>Dikarya</taxon>
        <taxon>Ascomycota</taxon>
        <taxon>Saccharomycotina</taxon>
        <taxon>Saccharomycetes</taxon>
        <taxon>Saccharomycetales</taxon>
        <taxon>Saccharomycetaceae</taxon>
        <taxon>Maudiozyma</taxon>
    </lineage>
</organism>
<evidence type="ECO:0000313" key="2">
    <source>
        <dbReference type="Proteomes" id="UP000750334"/>
    </source>
</evidence>
<protein>
    <submittedName>
        <fullName evidence="1">Uncharacterized protein</fullName>
    </submittedName>
</protein>
<keyword evidence="2" id="KW-1185">Reference proteome</keyword>
<dbReference type="AlphaFoldDB" id="A0A9P6VY97"/>
<feature type="non-terminal residue" evidence="1">
    <location>
        <position position="150"/>
    </location>
</feature>
<evidence type="ECO:0000313" key="1">
    <source>
        <dbReference type="EMBL" id="KAG0658564.1"/>
    </source>
</evidence>
<dbReference type="EMBL" id="PUHR01000209">
    <property type="protein sequence ID" value="KAG0658564.1"/>
    <property type="molecule type" value="Genomic_DNA"/>
</dbReference>
<reference evidence="1 2" key="1">
    <citation type="submission" date="2020-11" db="EMBL/GenBank/DDBJ databases">
        <title>Kefir isolates.</title>
        <authorList>
            <person name="Marcisauskas S."/>
            <person name="Kim Y."/>
            <person name="Blasche S."/>
        </authorList>
    </citation>
    <scope>NUCLEOTIDE SEQUENCE [LARGE SCALE GENOMIC DNA]</scope>
    <source>
        <strain evidence="1 2">OG2</strain>
    </source>
</reference>